<dbReference type="EMBL" id="JSVC01000002">
    <property type="protein sequence ID" value="KIC96190.1"/>
    <property type="molecule type" value="Genomic_DNA"/>
</dbReference>
<keyword evidence="2" id="KW-1185">Reference proteome</keyword>
<sequence>MKKHLIHNRHLLWRAAFGPSTGDVNALKNSTPRSIYHELLQASAGIIKPISVQREPVASGEPIMPGTLPDDALRKLQREEVKVLNLLWLDEMCNGKAQLREKMAFFWHGHFACRNRDPRLHEKLLHVIRTNALENFGTLLKGVSRSAAMVYFLNNNQNRKGHPNENFARELMELFTMGRGYYTEADVQESARAFTGWSTDKAGEFVFRKQLHDQGRKSFLGRQGNFTGDDIIDIILEQPATATFITTKLYRFYVSESPDPAHVDWLSKRFYQSGYNIRSLLEDILLSDWFYHPSIIGNRIKSPVELLAGVRRQFPMAVYEKSSQLMIQRVLGQTLFVPPGVAGWPTGRGWIDGASLLFRLRLPALLSLKKQDAWTTFAAGFAEKERSKIIQALTGYWLQSPSSPSSDSMLHNVNAGDPEDKMIMSVSLNLLSTPEYQMC</sequence>
<dbReference type="Pfam" id="PF08811">
    <property type="entry name" value="DUF1800"/>
    <property type="match status" value="1"/>
</dbReference>
<proteinExistence type="predicted"/>
<comment type="caution">
    <text evidence="1">The sequence shown here is derived from an EMBL/GenBank/DDBJ whole genome shotgun (WGS) entry which is preliminary data.</text>
</comment>
<name>A0A0C1IPN4_9BACT</name>
<reference evidence="1 2" key="1">
    <citation type="submission" date="2014-11" db="EMBL/GenBank/DDBJ databases">
        <title>Genome sequence of Flavihumibacter solisilvae 3-3.</title>
        <authorList>
            <person name="Zhou G."/>
            <person name="Li M."/>
            <person name="Wang G."/>
        </authorList>
    </citation>
    <scope>NUCLEOTIDE SEQUENCE [LARGE SCALE GENOMIC DNA]</scope>
    <source>
        <strain evidence="1 2">3-3</strain>
    </source>
</reference>
<dbReference type="AlphaFoldDB" id="A0A0C1IPN4"/>
<gene>
    <name evidence="1" type="ORF">OI18_02715</name>
</gene>
<dbReference type="InterPro" id="IPR014917">
    <property type="entry name" value="DUF1800"/>
</dbReference>
<protein>
    <submittedName>
        <fullName evidence="1">Uncharacterized protein</fullName>
    </submittedName>
</protein>
<accession>A0A0C1IPN4</accession>
<organism evidence="1 2">
    <name type="scientific">Flavihumibacter solisilvae</name>
    <dbReference type="NCBI Taxonomy" id="1349421"/>
    <lineage>
        <taxon>Bacteria</taxon>
        <taxon>Pseudomonadati</taxon>
        <taxon>Bacteroidota</taxon>
        <taxon>Chitinophagia</taxon>
        <taxon>Chitinophagales</taxon>
        <taxon>Chitinophagaceae</taxon>
        <taxon>Flavihumibacter</taxon>
    </lineage>
</organism>
<evidence type="ECO:0000313" key="2">
    <source>
        <dbReference type="Proteomes" id="UP000031408"/>
    </source>
</evidence>
<dbReference type="STRING" id="1349421.OI18_02715"/>
<evidence type="ECO:0000313" key="1">
    <source>
        <dbReference type="EMBL" id="KIC96190.1"/>
    </source>
</evidence>
<dbReference type="Proteomes" id="UP000031408">
    <property type="component" value="Unassembled WGS sequence"/>
</dbReference>